<accession>A0A9N9JBK4</accession>
<dbReference type="Proteomes" id="UP000789342">
    <property type="component" value="Unassembled WGS sequence"/>
</dbReference>
<feature type="non-terminal residue" evidence="1">
    <location>
        <position position="1"/>
    </location>
</feature>
<dbReference type="AlphaFoldDB" id="A0A9N9JBK4"/>
<reference evidence="1" key="1">
    <citation type="submission" date="2021-06" db="EMBL/GenBank/DDBJ databases">
        <authorList>
            <person name="Kallberg Y."/>
            <person name="Tangrot J."/>
            <person name="Rosling A."/>
        </authorList>
    </citation>
    <scope>NUCLEOTIDE SEQUENCE</scope>
    <source>
        <strain evidence="1">CL551</strain>
    </source>
</reference>
<comment type="caution">
    <text evidence="1">The sequence shown here is derived from an EMBL/GenBank/DDBJ whole genome shotgun (WGS) entry which is preliminary data.</text>
</comment>
<dbReference type="EMBL" id="CAJVPV010048099">
    <property type="protein sequence ID" value="CAG8773816.1"/>
    <property type="molecule type" value="Genomic_DNA"/>
</dbReference>
<evidence type="ECO:0000313" key="1">
    <source>
        <dbReference type="EMBL" id="CAG8773816.1"/>
    </source>
</evidence>
<sequence>LTKDILEIDKYHHHNHIILTRDITYYLTLYIIETVEDYPLNSLDTLSHKDKSDEKMRMLRSI</sequence>
<proteinExistence type="predicted"/>
<organism evidence="1 2">
    <name type="scientific">Acaulospora morrowiae</name>
    <dbReference type="NCBI Taxonomy" id="94023"/>
    <lineage>
        <taxon>Eukaryota</taxon>
        <taxon>Fungi</taxon>
        <taxon>Fungi incertae sedis</taxon>
        <taxon>Mucoromycota</taxon>
        <taxon>Glomeromycotina</taxon>
        <taxon>Glomeromycetes</taxon>
        <taxon>Diversisporales</taxon>
        <taxon>Acaulosporaceae</taxon>
        <taxon>Acaulospora</taxon>
    </lineage>
</organism>
<gene>
    <name evidence="1" type="ORF">AMORRO_LOCUS16767</name>
</gene>
<name>A0A9N9JBK4_9GLOM</name>
<keyword evidence="2" id="KW-1185">Reference proteome</keyword>
<protein>
    <submittedName>
        <fullName evidence="1">9417_t:CDS:1</fullName>
    </submittedName>
</protein>
<evidence type="ECO:0000313" key="2">
    <source>
        <dbReference type="Proteomes" id="UP000789342"/>
    </source>
</evidence>